<keyword evidence="2" id="KW-0349">Heme</keyword>
<reference evidence="9 10" key="1">
    <citation type="journal article" date="2021" name="BMC Biol.">
        <title>Horizontally acquired antibacterial genes associated with adaptive radiation of ladybird beetles.</title>
        <authorList>
            <person name="Li H.S."/>
            <person name="Tang X.F."/>
            <person name="Huang Y.H."/>
            <person name="Xu Z.Y."/>
            <person name="Chen M.L."/>
            <person name="Du X.Y."/>
            <person name="Qiu B.Y."/>
            <person name="Chen P.T."/>
            <person name="Zhang W."/>
            <person name="Slipinski A."/>
            <person name="Escalona H.E."/>
            <person name="Waterhouse R.M."/>
            <person name="Zwick A."/>
            <person name="Pang H."/>
        </authorList>
    </citation>
    <scope>NUCLEOTIDE SEQUENCE [LARGE SCALE GENOMIC DNA]</scope>
    <source>
        <strain evidence="9">SYSU2018</strain>
    </source>
</reference>
<dbReference type="PANTHER" id="PTHR10978">
    <property type="entry name" value="SUCCINATE DEHYDROGENASE CYTOCHROME B560 SUBUNIT"/>
    <property type="match status" value="1"/>
</dbReference>
<comment type="subcellular location">
    <subcellularLocation>
        <location evidence="1">Membrane</location>
        <topology evidence="1">Multi-pass membrane protein</topology>
    </subcellularLocation>
</comment>
<organism evidence="9 10">
    <name type="scientific">Cryptolaemus montrouzieri</name>
    <dbReference type="NCBI Taxonomy" id="559131"/>
    <lineage>
        <taxon>Eukaryota</taxon>
        <taxon>Metazoa</taxon>
        <taxon>Ecdysozoa</taxon>
        <taxon>Arthropoda</taxon>
        <taxon>Hexapoda</taxon>
        <taxon>Insecta</taxon>
        <taxon>Pterygota</taxon>
        <taxon>Neoptera</taxon>
        <taxon>Endopterygota</taxon>
        <taxon>Coleoptera</taxon>
        <taxon>Polyphaga</taxon>
        <taxon>Cucujiformia</taxon>
        <taxon>Coccinelloidea</taxon>
        <taxon>Coccinellidae</taxon>
        <taxon>Scymninae</taxon>
        <taxon>Scymnini</taxon>
        <taxon>Cryptolaemus</taxon>
    </lineage>
</organism>
<feature type="transmembrane region" description="Helical" evidence="8">
    <location>
        <begin position="79"/>
        <end position="98"/>
    </location>
</feature>
<dbReference type="InterPro" id="IPR014314">
    <property type="entry name" value="Succ_DH_cytb556"/>
</dbReference>
<dbReference type="Proteomes" id="UP001516400">
    <property type="component" value="Unassembled WGS sequence"/>
</dbReference>
<dbReference type="AlphaFoldDB" id="A0ABD2NP31"/>
<feature type="transmembrane region" description="Helical" evidence="8">
    <location>
        <begin position="154"/>
        <end position="173"/>
    </location>
</feature>
<evidence type="ECO:0000256" key="2">
    <source>
        <dbReference type="ARBA" id="ARBA00022617"/>
    </source>
</evidence>
<evidence type="ECO:0000313" key="9">
    <source>
        <dbReference type="EMBL" id="KAL3280328.1"/>
    </source>
</evidence>
<dbReference type="InterPro" id="IPR034804">
    <property type="entry name" value="SQR/QFR_C/D"/>
</dbReference>
<evidence type="ECO:0008006" key="11">
    <source>
        <dbReference type="Google" id="ProtNLM"/>
    </source>
</evidence>
<dbReference type="EMBL" id="JABFTP020000124">
    <property type="protein sequence ID" value="KAL3280328.1"/>
    <property type="molecule type" value="Genomic_DNA"/>
</dbReference>
<evidence type="ECO:0000256" key="7">
    <source>
        <dbReference type="ARBA" id="ARBA00023136"/>
    </source>
</evidence>
<evidence type="ECO:0000256" key="4">
    <source>
        <dbReference type="ARBA" id="ARBA00022723"/>
    </source>
</evidence>
<evidence type="ECO:0000256" key="3">
    <source>
        <dbReference type="ARBA" id="ARBA00022692"/>
    </source>
</evidence>
<evidence type="ECO:0000256" key="1">
    <source>
        <dbReference type="ARBA" id="ARBA00004141"/>
    </source>
</evidence>
<keyword evidence="4" id="KW-0479">Metal-binding</keyword>
<dbReference type="SUPFAM" id="SSF81343">
    <property type="entry name" value="Fumarate reductase respiratory complex transmembrane subunits"/>
    <property type="match status" value="1"/>
</dbReference>
<comment type="caution">
    <text evidence="9">The sequence shown here is derived from an EMBL/GenBank/DDBJ whole genome shotgun (WGS) entry which is preliminary data.</text>
</comment>
<dbReference type="CDD" id="cd03499">
    <property type="entry name" value="SQR_TypeC_SdhC"/>
    <property type="match status" value="1"/>
</dbReference>
<dbReference type="Gene3D" id="1.20.1300.10">
    <property type="entry name" value="Fumarate reductase/succinate dehydrogenase, transmembrane subunit"/>
    <property type="match status" value="1"/>
</dbReference>
<dbReference type="GO" id="GO:0016020">
    <property type="term" value="C:membrane"/>
    <property type="evidence" value="ECO:0007669"/>
    <property type="project" value="UniProtKB-SubCell"/>
</dbReference>
<proteinExistence type="predicted"/>
<keyword evidence="6" id="KW-0408">Iron</keyword>
<gene>
    <name evidence="9" type="ORF">HHI36_017817</name>
</gene>
<evidence type="ECO:0000256" key="5">
    <source>
        <dbReference type="ARBA" id="ARBA00022989"/>
    </source>
</evidence>
<dbReference type="InterPro" id="IPR018495">
    <property type="entry name" value="Succ_DH_cyt_bsu_CS"/>
</dbReference>
<keyword evidence="3 8" id="KW-0812">Transmembrane</keyword>
<dbReference type="PROSITE" id="PS01001">
    <property type="entry name" value="SDH_CYT_2"/>
    <property type="match status" value="1"/>
</dbReference>
<keyword evidence="10" id="KW-1185">Reference proteome</keyword>
<sequence>MSLSRILRLAPRCQFGKTFNNGQLGMLQAIRPVTLRVEQAKPIPIRDHDEKNMNLKRPMTPFMIIAPQVQWLLSFTHRISGVAMAAYLVSFGIGTLVLPQDISTYIAAVDAMNIPSPILYAARVLMVWPFTYHGVNGIRHLIWDMGKLLNIKQVVFSGYLILGLSIVLALGLAS</sequence>
<keyword evidence="5 8" id="KW-1133">Transmembrane helix</keyword>
<dbReference type="PANTHER" id="PTHR10978:SF5">
    <property type="entry name" value="SUCCINATE DEHYDROGENASE CYTOCHROME B560 SUBUNIT, MITOCHONDRIAL"/>
    <property type="match status" value="1"/>
</dbReference>
<protein>
    <recommendedName>
        <fullName evidence="11">Succinate dehydrogenase cytochrome b560 subunit, mitochondrial</fullName>
    </recommendedName>
</protein>
<evidence type="ECO:0000256" key="6">
    <source>
        <dbReference type="ARBA" id="ARBA00023004"/>
    </source>
</evidence>
<keyword evidence="7 8" id="KW-0472">Membrane</keyword>
<evidence type="ECO:0000256" key="8">
    <source>
        <dbReference type="SAM" id="Phobius"/>
    </source>
</evidence>
<dbReference type="GO" id="GO:0046872">
    <property type="term" value="F:metal ion binding"/>
    <property type="evidence" value="ECO:0007669"/>
    <property type="project" value="UniProtKB-KW"/>
</dbReference>
<evidence type="ECO:0000313" key="10">
    <source>
        <dbReference type="Proteomes" id="UP001516400"/>
    </source>
</evidence>
<dbReference type="InterPro" id="IPR000701">
    <property type="entry name" value="SuccDH_FuR_B_TM-su"/>
</dbReference>
<feature type="transmembrane region" description="Helical" evidence="8">
    <location>
        <begin position="118"/>
        <end position="142"/>
    </location>
</feature>
<dbReference type="Pfam" id="PF01127">
    <property type="entry name" value="Sdh_cyt"/>
    <property type="match status" value="1"/>
</dbReference>
<accession>A0ABD2NP31</accession>
<dbReference type="NCBIfam" id="TIGR02970">
    <property type="entry name" value="succ_dehyd_cytB"/>
    <property type="match status" value="1"/>
</dbReference>
<name>A0ABD2NP31_9CUCU</name>